<name>A0A820PCE2_9BILA</name>
<comment type="caution">
    <text evidence="1">The sequence shown here is derived from an EMBL/GenBank/DDBJ whole genome shotgun (WGS) entry which is preliminary data.</text>
</comment>
<dbReference type="SUPFAM" id="SSF51182">
    <property type="entry name" value="RmlC-like cupins"/>
    <property type="match status" value="1"/>
</dbReference>
<evidence type="ECO:0008006" key="3">
    <source>
        <dbReference type="Google" id="ProtNLM"/>
    </source>
</evidence>
<proteinExistence type="predicted"/>
<organism evidence="1 2">
    <name type="scientific">Adineta steineri</name>
    <dbReference type="NCBI Taxonomy" id="433720"/>
    <lineage>
        <taxon>Eukaryota</taxon>
        <taxon>Metazoa</taxon>
        <taxon>Spiralia</taxon>
        <taxon>Gnathifera</taxon>
        <taxon>Rotifera</taxon>
        <taxon>Eurotatoria</taxon>
        <taxon>Bdelloidea</taxon>
        <taxon>Adinetida</taxon>
        <taxon>Adinetidae</taxon>
        <taxon>Adineta</taxon>
    </lineage>
</organism>
<dbReference type="InterPro" id="IPR014710">
    <property type="entry name" value="RmlC-like_jellyroll"/>
</dbReference>
<feature type="non-terminal residue" evidence="1">
    <location>
        <position position="174"/>
    </location>
</feature>
<protein>
    <recommendedName>
        <fullName evidence="3">Mannose-6-phosphate isomerase</fullName>
    </recommendedName>
</protein>
<evidence type="ECO:0000313" key="1">
    <source>
        <dbReference type="EMBL" id="CAF4400773.1"/>
    </source>
</evidence>
<feature type="non-terminal residue" evidence="1">
    <location>
        <position position="1"/>
    </location>
</feature>
<gene>
    <name evidence="1" type="ORF">OXD698_LOCUS51440</name>
</gene>
<dbReference type="Gene3D" id="2.60.120.10">
    <property type="entry name" value="Jelly Rolls"/>
    <property type="match status" value="1"/>
</dbReference>
<dbReference type="Proteomes" id="UP000663844">
    <property type="component" value="Unassembled WGS sequence"/>
</dbReference>
<sequence length="174" mass="20369">FSFLDYPICKKLKQLLLSRINIFIDGQRPNCPTWLDGTIFRQTLDYIVNKPIRVRPWFEPGPWGGQWLKSVCTNLSQSPKNYAWSFEMITPENGIILSDVNHHLLEFSWDIFYGSQARKILGNDEHYKLFGDSNDFPIRFDFLDTIDGGNLSIQCHPNLQYMRTNFGEKITQDE</sequence>
<dbReference type="InterPro" id="IPR011051">
    <property type="entry name" value="RmlC_Cupin_sf"/>
</dbReference>
<dbReference type="EMBL" id="CAJOAZ010026399">
    <property type="protein sequence ID" value="CAF4400773.1"/>
    <property type="molecule type" value="Genomic_DNA"/>
</dbReference>
<reference evidence="1" key="1">
    <citation type="submission" date="2021-02" db="EMBL/GenBank/DDBJ databases">
        <authorList>
            <person name="Nowell W R."/>
        </authorList>
    </citation>
    <scope>NUCLEOTIDE SEQUENCE</scope>
</reference>
<dbReference type="AlphaFoldDB" id="A0A820PCE2"/>
<evidence type="ECO:0000313" key="2">
    <source>
        <dbReference type="Proteomes" id="UP000663844"/>
    </source>
</evidence>
<accession>A0A820PCE2</accession>